<evidence type="ECO:0000313" key="15">
    <source>
        <dbReference type="Proteomes" id="UP000736335"/>
    </source>
</evidence>
<evidence type="ECO:0000256" key="4">
    <source>
        <dbReference type="ARBA" id="ARBA00012614"/>
    </source>
</evidence>
<evidence type="ECO:0000256" key="1">
    <source>
        <dbReference type="ARBA" id="ARBA00004240"/>
    </source>
</evidence>
<dbReference type="InterPro" id="IPR007235">
    <property type="entry name" value="Glyco_trans_28_C"/>
</dbReference>
<sequence>MQAFVTVGSTKFDDLIDTVASEDFLTRLSANGYTRLVVQYGKSKLRLPFQGETSHGVEIIAWQFKPSLSEEYLAADLVISHAGSGTILEVLRLNKRLIVVANETLLDNHQRELADALSTQGHLVSSTVSSLPQALESIATMKVVPFPPFDGSKFARILDEEMGFI</sequence>
<evidence type="ECO:0000256" key="8">
    <source>
        <dbReference type="ARBA" id="ARBA00022824"/>
    </source>
</evidence>
<keyword evidence="15" id="KW-1185">Reference proteome</keyword>
<keyword evidence="6 12" id="KW-0328">Glycosyltransferase</keyword>
<reference evidence="14" key="1">
    <citation type="journal article" date="2020" name="Nat. Commun.">
        <title>Large-scale genome sequencing of mycorrhizal fungi provides insights into the early evolution of symbiotic traits.</title>
        <authorList>
            <person name="Miyauchi S."/>
            <person name="Kiss E."/>
            <person name="Kuo A."/>
            <person name="Drula E."/>
            <person name="Kohler A."/>
            <person name="Sanchez-Garcia M."/>
            <person name="Morin E."/>
            <person name="Andreopoulos B."/>
            <person name="Barry K.W."/>
            <person name="Bonito G."/>
            <person name="Buee M."/>
            <person name="Carver A."/>
            <person name="Chen C."/>
            <person name="Cichocki N."/>
            <person name="Clum A."/>
            <person name="Culley D."/>
            <person name="Crous P.W."/>
            <person name="Fauchery L."/>
            <person name="Girlanda M."/>
            <person name="Hayes R.D."/>
            <person name="Keri Z."/>
            <person name="LaButti K."/>
            <person name="Lipzen A."/>
            <person name="Lombard V."/>
            <person name="Magnuson J."/>
            <person name="Maillard F."/>
            <person name="Murat C."/>
            <person name="Nolan M."/>
            <person name="Ohm R.A."/>
            <person name="Pangilinan J."/>
            <person name="Pereira M.F."/>
            <person name="Perotto S."/>
            <person name="Peter M."/>
            <person name="Pfister S."/>
            <person name="Riley R."/>
            <person name="Sitrit Y."/>
            <person name="Stielow J.B."/>
            <person name="Szollosi G."/>
            <person name="Zifcakova L."/>
            <person name="Stursova M."/>
            <person name="Spatafora J.W."/>
            <person name="Tedersoo L."/>
            <person name="Vaario L.M."/>
            <person name="Yamada A."/>
            <person name="Yan M."/>
            <person name="Wang P."/>
            <person name="Xu J."/>
            <person name="Bruns T."/>
            <person name="Baldrian P."/>
            <person name="Vilgalys R."/>
            <person name="Dunand C."/>
            <person name="Henrissat B."/>
            <person name="Grigoriev I.V."/>
            <person name="Hibbett D."/>
            <person name="Nagy L.G."/>
            <person name="Martin F.M."/>
        </authorList>
    </citation>
    <scope>NUCLEOTIDE SEQUENCE</scope>
    <source>
        <strain evidence="14">UH-Tt-Lm1</strain>
    </source>
</reference>
<comment type="subcellular location">
    <subcellularLocation>
        <location evidence="1 12">Endoplasmic reticulum</location>
    </subcellularLocation>
</comment>
<keyword evidence="8 12" id="KW-0256">Endoplasmic reticulum</keyword>
<dbReference type="Proteomes" id="UP000736335">
    <property type="component" value="Unassembled WGS sequence"/>
</dbReference>
<dbReference type="InterPro" id="IPR039042">
    <property type="entry name" value="Alg13-like"/>
</dbReference>
<evidence type="ECO:0000256" key="6">
    <source>
        <dbReference type="ARBA" id="ARBA00022676"/>
    </source>
</evidence>
<accession>A0A9P6LCR6</accession>
<dbReference type="Gene3D" id="3.40.50.2000">
    <property type="entry name" value="Glycogen Phosphorylase B"/>
    <property type="match status" value="1"/>
</dbReference>
<comment type="catalytic activity">
    <reaction evidence="11">
        <text>an N-acetyl-alpha-D-glucosaminyl-diphospho-di-trans,poly-cis-dolichol + UDP-N-acetyl-alpha-D-glucosamine = an N,N'-diacetylchitobiosyl-diphospho-di-trans,poly-cis-dolichol + UDP + H(+)</text>
        <dbReference type="Rhea" id="RHEA:23380"/>
        <dbReference type="Rhea" id="RHEA-COMP:19507"/>
        <dbReference type="Rhea" id="RHEA-COMP:19510"/>
        <dbReference type="ChEBI" id="CHEBI:15378"/>
        <dbReference type="ChEBI" id="CHEBI:57269"/>
        <dbReference type="ChEBI" id="CHEBI:57705"/>
        <dbReference type="ChEBI" id="CHEBI:58223"/>
        <dbReference type="ChEBI" id="CHEBI:58427"/>
        <dbReference type="EC" id="2.4.1.141"/>
    </reaction>
</comment>
<comment type="similarity">
    <text evidence="2 12">Belongs to the glycosyltransferase 28 family.</text>
</comment>
<dbReference type="GO" id="GO:0006488">
    <property type="term" value="P:dolichol-linked oligosaccharide biosynthetic process"/>
    <property type="evidence" value="ECO:0007669"/>
    <property type="project" value="InterPro"/>
</dbReference>
<feature type="domain" description="Glycosyl transferase family 28 C-terminal" evidence="13">
    <location>
        <begin position="4"/>
        <end position="147"/>
    </location>
</feature>
<organism evidence="14 15">
    <name type="scientific">Thelephora terrestris</name>
    <dbReference type="NCBI Taxonomy" id="56493"/>
    <lineage>
        <taxon>Eukaryota</taxon>
        <taxon>Fungi</taxon>
        <taxon>Dikarya</taxon>
        <taxon>Basidiomycota</taxon>
        <taxon>Agaricomycotina</taxon>
        <taxon>Agaricomycetes</taxon>
        <taxon>Thelephorales</taxon>
        <taxon>Thelephoraceae</taxon>
        <taxon>Thelephora</taxon>
    </lineage>
</organism>
<reference evidence="14" key="2">
    <citation type="submission" date="2020-11" db="EMBL/GenBank/DDBJ databases">
        <authorList>
            <consortium name="DOE Joint Genome Institute"/>
            <person name="Kuo A."/>
            <person name="Miyauchi S."/>
            <person name="Kiss E."/>
            <person name="Drula E."/>
            <person name="Kohler A."/>
            <person name="Sanchez-Garcia M."/>
            <person name="Andreopoulos B."/>
            <person name="Barry K.W."/>
            <person name="Bonito G."/>
            <person name="Buee M."/>
            <person name="Carver A."/>
            <person name="Chen C."/>
            <person name="Cichocki N."/>
            <person name="Clum A."/>
            <person name="Culley D."/>
            <person name="Crous P.W."/>
            <person name="Fauchery L."/>
            <person name="Girlanda M."/>
            <person name="Hayes R."/>
            <person name="Keri Z."/>
            <person name="Labutti K."/>
            <person name="Lipzen A."/>
            <person name="Lombard V."/>
            <person name="Magnuson J."/>
            <person name="Maillard F."/>
            <person name="Morin E."/>
            <person name="Murat C."/>
            <person name="Nolan M."/>
            <person name="Ohm R."/>
            <person name="Pangilinan J."/>
            <person name="Pereira M."/>
            <person name="Perotto S."/>
            <person name="Peter M."/>
            <person name="Riley R."/>
            <person name="Sitrit Y."/>
            <person name="Stielow B."/>
            <person name="Szollosi G."/>
            <person name="Zifcakova L."/>
            <person name="Stursova M."/>
            <person name="Spatafora J.W."/>
            <person name="Tedersoo L."/>
            <person name="Vaario L.-M."/>
            <person name="Yamada A."/>
            <person name="Yan M."/>
            <person name="Wang P."/>
            <person name="Xu J."/>
            <person name="Bruns T."/>
            <person name="Baldrian P."/>
            <person name="Vilgalys R."/>
            <person name="Henrissat B."/>
            <person name="Grigoriev I.V."/>
            <person name="Hibbett D."/>
            <person name="Nagy L.G."/>
            <person name="Martin F.M."/>
        </authorList>
    </citation>
    <scope>NUCLEOTIDE SEQUENCE</scope>
    <source>
        <strain evidence="14">UH-Tt-Lm1</strain>
    </source>
</reference>
<comment type="caution">
    <text evidence="14">The sequence shown here is derived from an EMBL/GenBank/DDBJ whole genome shotgun (WGS) entry which is preliminary data.</text>
</comment>
<evidence type="ECO:0000256" key="2">
    <source>
        <dbReference type="ARBA" id="ARBA00006962"/>
    </source>
</evidence>
<dbReference type="EC" id="2.4.1.141" evidence="4 12"/>
<name>A0A9P6LCR6_9AGAM</name>
<evidence type="ECO:0000256" key="10">
    <source>
        <dbReference type="ARBA" id="ARBA00032061"/>
    </source>
</evidence>
<evidence type="ECO:0000256" key="12">
    <source>
        <dbReference type="RuleBase" id="RU362128"/>
    </source>
</evidence>
<dbReference type="EMBL" id="WIUZ02000001">
    <property type="protein sequence ID" value="KAF9792736.1"/>
    <property type="molecule type" value="Genomic_DNA"/>
</dbReference>
<evidence type="ECO:0000313" key="14">
    <source>
        <dbReference type="EMBL" id="KAF9792736.1"/>
    </source>
</evidence>
<comment type="function">
    <text evidence="9 12">Involved in protein N-glycosylation. Essential for the second step of the dolichol-linked oligosaccharide pathway.</text>
</comment>
<dbReference type="Pfam" id="PF04101">
    <property type="entry name" value="Glyco_tran_28_C"/>
    <property type="match status" value="1"/>
</dbReference>
<dbReference type="SUPFAM" id="SSF53756">
    <property type="entry name" value="UDP-Glycosyltransferase/glycogen phosphorylase"/>
    <property type="match status" value="1"/>
</dbReference>
<evidence type="ECO:0000256" key="7">
    <source>
        <dbReference type="ARBA" id="ARBA00022679"/>
    </source>
</evidence>
<dbReference type="GO" id="GO:0004577">
    <property type="term" value="F:N-acetylglucosaminyldiphosphodolichol N-acetylglucosaminyltransferase activity"/>
    <property type="evidence" value="ECO:0007669"/>
    <property type="project" value="UniProtKB-EC"/>
</dbReference>
<dbReference type="PANTHER" id="PTHR12867:SF6">
    <property type="entry name" value="N-ACETYLGLUCOSAMINYLDIPHOSPHODOLICHOL N-ACETYLGLUCOSAMINYLTRANSFERASE"/>
    <property type="match status" value="1"/>
</dbReference>
<evidence type="ECO:0000259" key="13">
    <source>
        <dbReference type="Pfam" id="PF04101"/>
    </source>
</evidence>
<dbReference type="GO" id="GO:0005783">
    <property type="term" value="C:endoplasmic reticulum"/>
    <property type="evidence" value="ECO:0007669"/>
    <property type="project" value="UniProtKB-SubCell"/>
</dbReference>
<protein>
    <recommendedName>
        <fullName evidence="5 12">UDP-N-acetylglucosamine transferase subunit ALG13</fullName>
        <ecNumber evidence="4 12">2.4.1.141</ecNumber>
    </recommendedName>
    <alternativeName>
        <fullName evidence="10 12">Asparagine-linked glycosylation protein 13</fullName>
    </alternativeName>
</protein>
<dbReference type="AlphaFoldDB" id="A0A9P6LCR6"/>
<evidence type="ECO:0000256" key="5">
    <source>
        <dbReference type="ARBA" id="ARBA00017468"/>
    </source>
</evidence>
<keyword evidence="7 12" id="KW-0808">Transferase</keyword>
<evidence type="ECO:0000256" key="3">
    <source>
        <dbReference type="ARBA" id="ARBA00011198"/>
    </source>
</evidence>
<comment type="subunit">
    <text evidence="3 12">Heterodimer with ALG14 to form a functional enzyme.</text>
</comment>
<proteinExistence type="inferred from homology"/>
<evidence type="ECO:0000256" key="9">
    <source>
        <dbReference type="ARBA" id="ARBA00024804"/>
    </source>
</evidence>
<evidence type="ECO:0000256" key="11">
    <source>
        <dbReference type="ARBA" id="ARBA00048184"/>
    </source>
</evidence>
<dbReference type="PANTHER" id="PTHR12867">
    <property type="entry name" value="GLYCOSYL TRANSFERASE-RELATED"/>
    <property type="match status" value="1"/>
</dbReference>
<gene>
    <name evidence="12" type="primary">ALG13</name>
    <name evidence="14" type="ORF">BJ322DRAFT_1031108</name>
</gene>
<dbReference type="OrthoDB" id="20273at2759"/>